<organism evidence="3 4">
    <name type="scientific">Dillenia turbinata</name>
    <dbReference type="NCBI Taxonomy" id="194707"/>
    <lineage>
        <taxon>Eukaryota</taxon>
        <taxon>Viridiplantae</taxon>
        <taxon>Streptophyta</taxon>
        <taxon>Embryophyta</taxon>
        <taxon>Tracheophyta</taxon>
        <taxon>Spermatophyta</taxon>
        <taxon>Magnoliopsida</taxon>
        <taxon>eudicotyledons</taxon>
        <taxon>Gunneridae</taxon>
        <taxon>Pentapetalae</taxon>
        <taxon>Dilleniales</taxon>
        <taxon>Dilleniaceae</taxon>
        <taxon>Dillenia</taxon>
    </lineage>
</organism>
<feature type="transmembrane region" description="Helical" evidence="2">
    <location>
        <begin position="59"/>
        <end position="79"/>
    </location>
</feature>
<sequence>MDYGRGGKDPLGPLLVANFVVYLVVLVFVLIFAVLSGVLGACSLLAGVVHHQTWRSDSLANAASSALISWAVAALAFGFVCKQMALGGHRGKRLETLEAFVAISVLTQLLYLFILHAGVYDRKYGPSYGGYSTGAPTARTTTGTTTTDTGDKPLPSSMPVVV</sequence>
<dbReference type="Proteomes" id="UP001370490">
    <property type="component" value="Unassembled WGS sequence"/>
</dbReference>
<reference evidence="3 4" key="1">
    <citation type="submission" date="2023-12" db="EMBL/GenBank/DDBJ databases">
        <title>A high-quality genome assembly for Dillenia turbinata (Dilleniales).</title>
        <authorList>
            <person name="Chanderbali A."/>
        </authorList>
    </citation>
    <scope>NUCLEOTIDE SEQUENCE [LARGE SCALE GENOMIC DNA]</scope>
    <source>
        <strain evidence="3">LSX21</strain>
        <tissue evidence="3">Leaf</tissue>
    </source>
</reference>
<keyword evidence="2" id="KW-0472">Membrane</keyword>
<feature type="transmembrane region" description="Helical" evidence="2">
    <location>
        <begin position="20"/>
        <end position="47"/>
    </location>
</feature>
<evidence type="ECO:0000256" key="1">
    <source>
        <dbReference type="SAM" id="MobiDB-lite"/>
    </source>
</evidence>
<feature type="transmembrane region" description="Helical" evidence="2">
    <location>
        <begin position="99"/>
        <end position="120"/>
    </location>
</feature>
<accession>A0AAN8VAI4</accession>
<dbReference type="AlphaFoldDB" id="A0AAN8VAI4"/>
<dbReference type="EMBL" id="JBAMMX010000014">
    <property type="protein sequence ID" value="KAK6927964.1"/>
    <property type="molecule type" value="Genomic_DNA"/>
</dbReference>
<dbReference type="PANTHER" id="PTHR33294:SF8">
    <property type="entry name" value="OS02G0731500 PROTEIN"/>
    <property type="match status" value="1"/>
</dbReference>
<keyword evidence="2" id="KW-0812">Transmembrane</keyword>
<keyword evidence="2" id="KW-1133">Transmembrane helix</keyword>
<proteinExistence type="predicted"/>
<comment type="caution">
    <text evidence="3">The sequence shown here is derived from an EMBL/GenBank/DDBJ whole genome shotgun (WGS) entry which is preliminary data.</text>
</comment>
<name>A0AAN8VAI4_9MAGN</name>
<gene>
    <name evidence="3" type="ORF">RJ641_006555</name>
</gene>
<evidence type="ECO:0000256" key="2">
    <source>
        <dbReference type="SAM" id="Phobius"/>
    </source>
</evidence>
<feature type="region of interest" description="Disordered" evidence="1">
    <location>
        <begin position="135"/>
        <end position="162"/>
    </location>
</feature>
<keyword evidence="4" id="KW-1185">Reference proteome</keyword>
<evidence type="ECO:0000313" key="3">
    <source>
        <dbReference type="EMBL" id="KAK6927964.1"/>
    </source>
</evidence>
<dbReference type="Pfam" id="PF05512">
    <property type="entry name" value="AWPM-19"/>
    <property type="match status" value="1"/>
</dbReference>
<protein>
    <submittedName>
        <fullName evidence="3">AWPM-19-like</fullName>
    </submittedName>
</protein>
<dbReference type="InterPro" id="IPR008390">
    <property type="entry name" value="AWPM-19"/>
</dbReference>
<feature type="compositionally biased region" description="Low complexity" evidence="1">
    <location>
        <begin position="135"/>
        <end position="148"/>
    </location>
</feature>
<evidence type="ECO:0000313" key="4">
    <source>
        <dbReference type="Proteomes" id="UP001370490"/>
    </source>
</evidence>
<dbReference type="PANTHER" id="PTHR33294">
    <property type="entry name" value="AWPM-19-LIKE FAMILY PROTEIN"/>
    <property type="match status" value="1"/>
</dbReference>